<sequence length="231" mass="25788">MQGTSNSTSPKLAQLRLFQLISPGLPIGGFTYSQGLEWAVEAQWVTSQKSLALWLGDILQHSLATLEIPLLMRLYRAVELKDLQKISELNQFLVASRETSELRAEESQRGQALARLLKQLLPELDQNLLKVCAENQLAGIALAANYWHIELEQLCLGYLWSWLENTSVAGVKLIPLGQSAGQQILMELSSQFEAALDRASSISDEQMGSFTPAQIIASCRHQTQYTRLFRS</sequence>
<evidence type="ECO:0000256" key="3">
    <source>
        <dbReference type="HAMAP-Rule" id="MF_01385"/>
    </source>
</evidence>
<name>A0A420E5J8_9ALTE</name>
<dbReference type="HAMAP" id="MF_01385">
    <property type="entry name" value="UreF"/>
    <property type="match status" value="1"/>
</dbReference>
<evidence type="ECO:0000256" key="1">
    <source>
        <dbReference type="ARBA" id="ARBA00022988"/>
    </source>
</evidence>
<dbReference type="GO" id="GO:0005737">
    <property type="term" value="C:cytoplasm"/>
    <property type="evidence" value="ECO:0007669"/>
    <property type="project" value="UniProtKB-SubCell"/>
</dbReference>
<protein>
    <recommendedName>
        <fullName evidence="3">Urease accessory protein UreF</fullName>
    </recommendedName>
</protein>
<dbReference type="InterPro" id="IPR002639">
    <property type="entry name" value="UreF"/>
</dbReference>
<dbReference type="Pfam" id="PF01730">
    <property type="entry name" value="UreF"/>
    <property type="match status" value="1"/>
</dbReference>
<comment type="subcellular location">
    <subcellularLocation>
        <location evidence="3">Cytoplasm</location>
    </subcellularLocation>
</comment>
<dbReference type="OrthoDB" id="9798772at2"/>
<keyword evidence="5" id="KW-1185">Reference proteome</keyword>
<dbReference type="PIRSF" id="PIRSF009467">
    <property type="entry name" value="Ureas_acces_UreF"/>
    <property type="match status" value="1"/>
</dbReference>
<dbReference type="Gene3D" id="1.10.4190.10">
    <property type="entry name" value="Urease accessory protein UreF"/>
    <property type="match status" value="1"/>
</dbReference>
<dbReference type="InterPro" id="IPR038277">
    <property type="entry name" value="UreF_sf"/>
</dbReference>
<comment type="caution">
    <text evidence="4">The sequence shown here is derived from an EMBL/GenBank/DDBJ whole genome shotgun (WGS) entry which is preliminary data.</text>
</comment>
<keyword evidence="3" id="KW-0963">Cytoplasm</keyword>
<dbReference type="RefSeq" id="WP_120356795.1">
    <property type="nucleotide sequence ID" value="NZ_RAQO01000013.1"/>
</dbReference>
<dbReference type="EMBL" id="RAQO01000013">
    <property type="protein sequence ID" value="RKF12788.1"/>
    <property type="molecule type" value="Genomic_DNA"/>
</dbReference>
<evidence type="ECO:0000313" key="4">
    <source>
        <dbReference type="EMBL" id="RKF12788.1"/>
    </source>
</evidence>
<dbReference type="Proteomes" id="UP000286482">
    <property type="component" value="Unassembled WGS sequence"/>
</dbReference>
<accession>A0A420E5J8</accession>
<keyword evidence="2 3" id="KW-0143">Chaperone</keyword>
<proteinExistence type="inferred from homology"/>
<keyword evidence="1 3" id="KW-0996">Nickel insertion</keyword>
<dbReference type="GO" id="GO:0016151">
    <property type="term" value="F:nickel cation binding"/>
    <property type="evidence" value="ECO:0007669"/>
    <property type="project" value="UniProtKB-UniRule"/>
</dbReference>
<comment type="subunit">
    <text evidence="3">UreD, UreF and UreG form a complex that acts as a GTP-hydrolysis-dependent molecular chaperone, activating the urease apoprotein by helping to assemble the nickel containing metallocenter of UreC. The UreE protein probably delivers the nickel.</text>
</comment>
<gene>
    <name evidence="3" type="primary">ureF</name>
    <name evidence="4" type="ORF">DBZ36_20180</name>
</gene>
<comment type="function">
    <text evidence="3">Required for maturation of urease via the functional incorporation of the urease nickel metallocenter.</text>
</comment>
<dbReference type="PANTHER" id="PTHR33620">
    <property type="entry name" value="UREASE ACCESSORY PROTEIN F"/>
    <property type="match status" value="1"/>
</dbReference>
<organism evidence="4 5">
    <name type="scientific">Alginatibacterium sediminis</name>
    <dbReference type="NCBI Taxonomy" id="2164068"/>
    <lineage>
        <taxon>Bacteria</taxon>
        <taxon>Pseudomonadati</taxon>
        <taxon>Pseudomonadota</taxon>
        <taxon>Gammaproteobacteria</taxon>
        <taxon>Alteromonadales</taxon>
        <taxon>Alteromonadaceae</taxon>
        <taxon>Alginatibacterium</taxon>
    </lineage>
</organism>
<dbReference type="PANTHER" id="PTHR33620:SF1">
    <property type="entry name" value="UREASE ACCESSORY PROTEIN F"/>
    <property type="match status" value="1"/>
</dbReference>
<reference evidence="4 5" key="1">
    <citation type="submission" date="2018-09" db="EMBL/GenBank/DDBJ databases">
        <authorList>
            <person name="Wang Z."/>
        </authorList>
    </citation>
    <scope>NUCLEOTIDE SEQUENCE [LARGE SCALE GENOMIC DNA]</scope>
    <source>
        <strain evidence="4 5">ALS 81</strain>
    </source>
</reference>
<evidence type="ECO:0000256" key="2">
    <source>
        <dbReference type="ARBA" id="ARBA00023186"/>
    </source>
</evidence>
<evidence type="ECO:0000313" key="5">
    <source>
        <dbReference type="Proteomes" id="UP000286482"/>
    </source>
</evidence>
<dbReference type="AlphaFoldDB" id="A0A420E5J8"/>
<comment type="similarity">
    <text evidence="3">Belongs to the UreF family.</text>
</comment>